<accession>A0A7K1V7Z7</accession>
<proteinExistence type="predicted"/>
<keyword evidence="2" id="KW-1185">Reference proteome</keyword>
<protein>
    <submittedName>
        <fullName evidence="1">Uncharacterized protein</fullName>
    </submittedName>
</protein>
<dbReference type="AlphaFoldDB" id="A0A7K1V7Z7"/>
<dbReference type="Proteomes" id="UP000466794">
    <property type="component" value="Unassembled WGS sequence"/>
</dbReference>
<comment type="caution">
    <text evidence="1">The sequence shown here is derived from an EMBL/GenBank/DDBJ whole genome shotgun (WGS) entry which is preliminary data.</text>
</comment>
<reference evidence="1 2" key="1">
    <citation type="submission" date="2019-12" db="EMBL/GenBank/DDBJ databases">
        <title>Nocardia sp. nov. ET3-3 isolated from soil.</title>
        <authorList>
            <person name="Kanchanasin P."/>
            <person name="Tanasupawat S."/>
            <person name="Yuki M."/>
            <person name="Kudo T."/>
        </authorList>
    </citation>
    <scope>NUCLEOTIDE SEQUENCE [LARGE SCALE GENOMIC DNA]</scope>
    <source>
        <strain evidence="1 2">ET3-3</strain>
    </source>
</reference>
<name>A0A7K1V7Z7_9NOCA</name>
<evidence type="ECO:0000313" key="2">
    <source>
        <dbReference type="Proteomes" id="UP000466794"/>
    </source>
</evidence>
<dbReference type="EMBL" id="WRPP01000010">
    <property type="protein sequence ID" value="MVU82784.1"/>
    <property type="molecule type" value="Genomic_DNA"/>
</dbReference>
<organism evidence="1 2">
    <name type="scientific">Nocardia terrae</name>
    <dbReference type="NCBI Taxonomy" id="2675851"/>
    <lineage>
        <taxon>Bacteria</taxon>
        <taxon>Bacillati</taxon>
        <taxon>Actinomycetota</taxon>
        <taxon>Actinomycetes</taxon>
        <taxon>Mycobacteriales</taxon>
        <taxon>Nocardiaceae</taxon>
        <taxon>Nocardia</taxon>
    </lineage>
</organism>
<sequence length="80" mass="8353">MRKASGTGRSVMRLGSLLVFAWLVVGLVAAGQRGYLTHVSQECSDFGTIAVNVVAGPLNYLGLDPKVSDCKLPQPSSSSS</sequence>
<gene>
    <name evidence="1" type="ORF">GPX89_36815</name>
</gene>
<evidence type="ECO:0000313" key="1">
    <source>
        <dbReference type="EMBL" id="MVU82784.1"/>
    </source>
</evidence>